<keyword evidence="15" id="KW-1185">Reference proteome</keyword>
<evidence type="ECO:0000256" key="1">
    <source>
        <dbReference type="ARBA" id="ARBA00004141"/>
    </source>
</evidence>
<keyword evidence="10" id="KW-0407">Ion channel</keyword>
<evidence type="ECO:0000256" key="10">
    <source>
        <dbReference type="ARBA" id="ARBA00023303"/>
    </source>
</evidence>
<reference evidence="14" key="1">
    <citation type="submission" date="2021-01" db="UniProtKB">
        <authorList>
            <consortium name="EnsemblMetazoa"/>
        </authorList>
    </citation>
    <scope>IDENTIFICATION</scope>
</reference>
<dbReference type="OMA" id="VYIPCIM"/>
<keyword evidence="7 11" id="KW-1133">Transmembrane helix</keyword>
<dbReference type="InterPro" id="IPR038050">
    <property type="entry name" value="Neuro_actylchol_rec"/>
</dbReference>
<dbReference type="InterPro" id="IPR036734">
    <property type="entry name" value="Neur_chan_lig-bd_sf"/>
</dbReference>
<evidence type="ECO:0000259" key="13">
    <source>
        <dbReference type="Pfam" id="PF02931"/>
    </source>
</evidence>
<keyword evidence="6 12" id="KW-0732">Signal</keyword>
<dbReference type="SUPFAM" id="SSF63712">
    <property type="entry name" value="Nicotinic receptor ligand binding domain-like"/>
    <property type="match status" value="1"/>
</dbReference>
<evidence type="ECO:0000256" key="4">
    <source>
        <dbReference type="ARBA" id="ARBA00022475"/>
    </source>
</evidence>
<dbReference type="AlphaFoldDB" id="A0A7M7JKR0"/>
<evidence type="ECO:0000313" key="15">
    <source>
        <dbReference type="Proteomes" id="UP000594260"/>
    </source>
</evidence>
<dbReference type="InParanoid" id="A0A7M7JKR0"/>
<proteinExistence type="predicted"/>
<dbReference type="GeneID" id="111246831"/>
<feature type="domain" description="Neurotransmitter-gated ion-channel ligand-binding" evidence="13">
    <location>
        <begin position="26"/>
        <end position="199"/>
    </location>
</feature>
<feature type="chain" id="PRO_5029647063" description="Neurotransmitter-gated ion-channel ligand-binding domain-containing protein" evidence="12">
    <location>
        <begin position="23"/>
        <end position="349"/>
    </location>
</feature>
<evidence type="ECO:0000256" key="6">
    <source>
        <dbReference type="ARBA" id="ARBA00022729"/>
    </source>
</evidence>
<dbReference type="GO" id="GO:0004888">
    <property type="term" value="F:transmembrane signaling receptor activity"/>
    <property type="evidence" value="ECO:0007669"/>
    <property type="project" value="InterPro"/>
</dbReference>
<accession>A0A7M7JKR0</accession>
<dbReference type="Proteomes" id="UP000594260">
    <property type="component" value="Unplaced"/>
</dbReference>
<dbReference type="InterPro" id="IPR006028">
    <property type="entry name" value="GABAA/Glycine_rcpt"/>
</dbReference>
<evidence type="ECO:0000256" key="5">
    <source>
        <dbReference type="ARBA" id="ARBA00022692"/>
    </source>
</evidence>
<comment type="subcellular location">
    <subcellularLocation>
        <location evidence="2">Cell membrane</location>
    </subcellularLocation>
    <subcellularLocation>
        <location evidence="1">Membrane</location>
        <topology evidence="1">Multi-pass membrane protein</topology>
    </subcellularLocation>
</comment>
<dbReference type="RefSeq" id="XP_022652813.1">
    <property type="nucleotide sequence ID" value="XM_022797078.1"/>
</dbReference>
<dbReference type="PANTHER" id="PTHR18945">
    <property type="entry name" value="NEUROTRANSMITTER GATED ION CHANNEL"/>
    <property type="match status" value="1"/>
</dbReference>
<feature type="transmembrane region" description="Helical" evidence="11">
    <location>
        <begin position="286"/>
        <end position="305"/>
    </location>
</feature>
<dbReference type="OrthoDB" id="6514602at2759"/>
<dbReference type="KEGG" id="vde:111246831"/>
<feature type="transmembrane region" description="Helical" evidence="11">
    <location>
        <begin position="227"/>
        <end position="246"/>
    </location>
</feature>
<feature type="transmembrane region" description="Helical" evidence="11">
    <location>
        <begin position="326"/>
        <end position="345"/>
    </location>
</feature>
<evidence type="ECO:0000256" key="3">
    <source>
        <dbReference type="ARBA" id="ARBA00022448"/>
    </source>
</evidence>
<dbReference type="CDD" id="cd18993">
    <property type="entry name" value="LGIC_ECD_GluCl"/>
    <property type="match status" value="1"/>
</dbReference>
<dbReference type="Gene3D" id="1.20.58.390">
    <property type="entry name" value="Neurotransmitter-gated ion-channel transmembrane domain"/>
    <property type="match status" value="1"/>
</dbReference>
<dbReference type="Pfam" id="PF02931">
    <property type="entry name" value="Neur_chan_LBD"/>
    <property type="match status" value="1"/>
</dbReference>
<keyword evidence="3" id="KW-0813">Transport</keyword>
<sequence length="349" mass="40533">MRRTPTLLPKCASLFIAAAAFAEENWDNVLERYNPLEKPPNPTEVHINMFIRSMRNFDSNDQSFQAQIILWHQWNEPRLIYGNDTVPYQMIDRARIWKPDTFFTNELDGWRHSIVKDNALVRVYPNGDILMSERLSLTLMCPINLAALPFDSQVCSIRIASYGYTTDSLIYTWKEGDPIQVSPSLYLPGFRLTQFDTDYCTSQTSIGEYPCLRAEFTFKRIWNYHLLQVYIPMTMLCVIAWFTFWVNDTLMRITMLMFTLALAVLETGVINYYSFPCAGSTKTIDYFTGVGITFIFGALAEYVIVKWLEGKEEKETTANRMDALCRILYPIAYIGFVALYFLTVLPKRY</sequence>
<evidence type="ECO:0000256" key="2">
    <source>
        <dbReference type="ARBA" id="ARBA00004236"/>
    </source>
</evidence>
<dbReference type="GO" id="GO:0005886">
    <property type="term" value="C:plasma membrane"/>
    <property type="evidence" value="ECO:0007669"/>
    <property type="project" value="UniProtKB-SubCell"/>
</dbReference>
<feature type="transmembrane region" description="Helical" evidence="11">
    <location>
        <begin position="253"/>
        <end position="274"/>
    </location>
</feature>
<keyword evidence="4" id="KW-1003">Cell membrane</keyword>
<protein>
    <recommendedName>
        <fullName evidence="13">Neurotransmitter-gated ion-channel ligand-binding domain-containing protein</fullName>
    </recommendedName>
</protein>
<dbReference type="InterPro" id="IPR036719">
    <property type="entry name" value="Neuro-gated_channel_TM_sf"/>
</dbReference>
<organism evidence="14 15">
    <name type="scientific">Varroa destructor</name>
    <name type="common">Honeybee mite</name>
    <dbReference type="NCBI Taxonomy" id="109461"/>
    <lineage>
        <taxon>Eukaryota</taxon>
        <taxon>Metazoa</taxon>
        <taxon>Ecdysozoa</taxon>
        <taxon>Arthropoda</taxon>
        <taxon>Chelicerata</taxon>
        <taxon>Arachnida</taxon>
        <taxon>Acari</taxon>
        <taxon>Parasitiformes</taxon>
        <taxon>Mesostigmata</taxon>
        <taxon>Gamasina</taxon>
        <taxon>Dermanyssoidea</taxon>
        <taxon>Varroidae</taxon>
        <taxon>Varroa</taxon>
    </lineage>
</organism>
<keyword evidence="9 11" id="KW-0472">Membrane</keyword>
<dbReference type="PRINTS" id="PR00253">
    <property type="entry name" value="GABAARECEPTR"/>
</dbReference>
<evidence type="ECO:0000256" key="7">
    <source>
        <dbReference type="ARBA" id="ARBA00022989"/>
    </source>
</evidence>
<evidence type="ECO:0000256" key="8">
    <source>
        <dbReference type="ARBA" id="ARBA00023065"/>
    </source>
</evidence>
<evidence type="ECO:0000256" key="11">
    <source>
        <dbReference type="SAM" id="Phobius"/>
    </source>
</evidence>
<evidence type="ECO:0000256" key="9">
    <source>
        <dbReference type="ARBA" id="ARBA00023136"/>
    </source>
</evidence>
<dbReference type="PRINTS" id="PR00252">
    <property type="entry name" value="NRIONCHANNEL"/>
</dbReference>
<dbReference type="Gene3D" id="2.70.170.10">
    <property type="entry name" value="Neurotransmitter-gated ion-channel ligand-binding domain"/>
    <property type="match status" value="1"/>
</dbReference>
<dbReference type="SUPFAM" id="SSF90112">
    <property type="entry name" value="Neurotransmitter-gated ion-channel transmembrane pore"/>
    <property type="match status" value="1"/>
</dbReference>
<dbReference type="GO" id="GO:0005230">
    <property type="term" value="F:extracellular ligand-gated monoatomic ion channel activity"/>
    <property type="evidence" value="ECO:0007669"/>
    <property type="project" value="InterPro"/>
</dbReference>
<dbReference type="InterPro" id="IPR006202">
    <property type="entry name" value="Neur_chan_lig-bd"/>
</dbReference>
<evidence type="ECO:0000313" key="14">
    <source>
        <dbReference type="EnsemblMetazoa" id="XP_022652813"/>
    </source>
</evidence>
<dbReference type="EnsemblMetazoa" id="XM_022797078">
    <property type="protein sequence ID" value="XP_022652813"/>
    <property type="gene ID" value="LOC111246831"/>
</dbReference>
<evidence type="ECO:0000256" key="12">
    <source>
        <dbReference type="SAM" id="SignalP"/>
    </source>
</evidence>
<keyword evidence="5 11" id="KW-0812">Transmembrane</keyword>
<keyword evidence="8" id="KW-0406">Ion transport</keyword>
<dbReference type="SMR" id="A0A7M7JKR0"/>
<name>A0A7M7JKR0_VARDE</name>
<dbReference type="InterPro" id="IPR006201">
    <property type="entry name" value="Neur_channel"/>
</dbReference>
<feature type="signal peptide" evidence="12">
    <location>
        <begin position="1"/>
        <end position="22"/>
    </location>
</feature>